<feature type="region of interest" description="Disordered" evidence="1">
    <location>
        <begin position="1"/>
        <end position="54"/>
    </location>
</feature>
<feature type="non-terminal residue" evidence="2">
    <location>
        <position position="54"/>
    </location>
</feature>
<accession>A0A392W825</accession>
<dbReference type="EMBL" id="LXQA011382289">
    <property type="protein sequence ID" value="MCI95281.1"/>
    <property type="molecule type" value="Genomic_DNA"/>
</dbReference>
<dbReference type="Proteomes" id="UP000265520">
    <property type="component" value="Unassembled WGS sequence"/>
</dbReference>
<feature type="compositionally biased region" description="Basic residues" evidence="1">
    <location>
        <begin position="1"/>
        <end position="10"/>
    </location>
</feature>
<keyword evidence="3" id="KW-1185">Reference proteome</keyword>
<organism evidence="2 3">
    <name type="scientific">Trifolium medium</name>
    <dbReference type="NCBI Taxonomy" id="97028"/>
    <lineage>
        <taxon>Eukaryota</taxon>
        <taxon>Viridiplantae</taxon>
        <taxon>Streptophyta</taxon>
        <taxon>Embryophyta</taxon>
        <taxon>Tracheophyta</taxon>
        <taxon>Spermatophyta</taxon>
        <taxon>Magnoliopsida</taxon>
        <taxon>eudicotyledons</taxon>
        <taxon>Gunneridae</taxon>
        <taxon>Pentapetalae</taxon>
        <taxon>rosids</taxon>
        <taxon>fabids</taxon>
        <taxon>Fabales</taxon>
        <taxon>Fabaceae</taxon>
        <taxon>Papilionoideae</taxon>
        <taxon>50 kb inversion clade</taxon>
        <taxon>NPAAA clade</taxon>
        <taxon>Hologalegina</taxon>
        <taxon>IRL clade</taxon>
        <taxon>Trifolieae</taxon>
        <taxon>Trifolium</taxon>
    </lineage>
</organism>
<dbReference type="AlphaFoldDB" id="A0A392W825"/>
<proteinExistence type="predicted"/>
<evidence type="ECO:0000256" key="1">
    <source>
        <dbReference type="SAM" id="MobiDB-lite"/>
    </source>
</evidence>
<name>A0A392W825_9FABA</name>
<reference evidence="2 3" key="1">
    <citation type="journal article" date="2018" name="Front. Plant Sci.">
        <title>Red Clover (Trifolium pratense) and Zigzag Clover (T. medium) - A Picture of Genomic Similarities and Differences.</title>
        <authorList>
            <person name="Dluhosova J."/>
            <person name="Istvanek J."/>
            <person name="Nedelnik J."/>
            <person name="Repkova J."/>
        </authorList>
    </citation>
    <scope>NUCLEOTIDE SEQUENCE [LARGE SCALE GENOMIC DNA]</scope>
    <source>
        <strain evidence="3">cv. 10/8</strain>
        <tissue evidence="2">Leaf</tissue>
    </source>
</reference>
<evidence type="ECO:0000313" key="3">
    <source>
        <dbReference type="Proteomes" id="UP000265520"/>
    </source>
</evidence>
<comment type="caution">
    <text evidence="2">The sequence shown here is derived from an EMBL/GenBank/DDBJ whole genome shotgun (WGS) entry which is preliminary data.</text>
</comment>
<sequence>MQVRKKRPNWRRLATAGDFLATTSHGDNWRPQECRQAPSSDKHVEQSICGGLGL</sequence>
<protein>
    <submittedName>
        <fullName evidence="2">Uncharacterized protein</fullName>
    </submittedName>
</protein>
<evidence type="ECO:0000313" key="2">
    <source>
        <dbReference type="EMBL" id="MCI95281.1"/>
    </source>
</evidence>